<dbReference type="InterPro" id="IPR051240">
    <property type="entry name" value="Mito_RNA-Proc/Resp"/>
</dbReference>
<feature type="repeat" description="PPR" evidence="2">
    <location>
        <begin position="153"/>
        <end position="187"/>
    </location>
</feature>
<sequence length="282" mass="31942">MAVILQRRQTLLCVHLAPFFSTWYSPPVFPVDEQDPVLSAISRAIKDAPHVPFESSLKKFLPSLTPYHVSSLIIRNPYSLSPASVLSFFKWVSSQNGFRLTLRTYCTMACFLCSHRMISEAQSLLQFVVSRKGKDSAPSVFAAILEAKGNQQPSLIFNALMNAYTDSGYVSDAIQCFRLVRKHGYRIPYNSCSHLLDWMMKSNSPSAAWAFFSEILKCGFPPNVYTFNILMHSFCKEGKLKEARVILDEIRRRGMEPTVVSFNTLIHTALPETVKKLLEEDV</sequence>
<dbReference type="PANTHER" id="PTHR47933:SF11">
    <property type="entry name" value="PENTATRICOPEPTIDE REPEAT-CONTAINING PROTEIN 2"/>
    <property type="match status" value="1"/>
</dbReference>
<dbReference type="Gene3D" id="1.25.40.10">
    <property type="entry name" value="Tetratricopeptide repeat domain"/>
    <property type="match status" value="2"/>
</dbReference>
<comment type="caution">
    <text evidence="3">The sequence shown here is derived from an EMBL/GenBank/DDBJ whole genome shotgun (WGS) entry which is preliminary data.</text>
</comment>
<dbReference type="Proteomes" id="UP000825729">
    <property type="component" value="Unassembled WGS sequence"/>
</dbReference>
<protein>
    <recommendedName>
        <fullName evidence="5">Pentatricopeptide repeat-containing protein</fullName>
    </recommendedName>
</protein>
<keyword evidence="1" id="KW-0677">Repeat</keyword>
<dbReference type="GO" id="GO:0003729">
    <property type="term" value="F:mRNA binding"/>
    <property type="evidence" value="ECO:0007669"/>
    <property type="project" value="TreeGrafter"/>
</dbReference>
<keyword evidence="4" id="KW-1185">Reference proteome</keyword>
<feature type="repeat" description="PPR" evidence="2">
    <location>
        <begin position="223"/>
        <end position="257"/>
    </location>
</feature>
<dbReference type="InterPro" id="IPR002885">
    <property type="entry name" value="PPR_rpt"/>
</dbReference>
<dbReference type="PANTHER" id="PTHR47933">
    <property type="entry name" value="PENTATRICOPEPTIDE REPEAT-CONTAINING PROTEIN 1, MITOCHONDRIAL"/>
    <property type="match status" value="1"/>
</dbReference>
<evidence type="ECO:0000256" key="1">
    <source>
        <dbReference type="ARBA" id="ARBA00022737"/>
    </source>
</evidence>
<evidence type="ECO:0000313" key="4">
    <source>
        <dbReference type="Proteomes" id="UP000825729"/>
    </source>
</evidence>
<evidence type="ECO:0008006" key="5">
    <source>
        <dbReference type="Google" id="ProtNLM"/>
    </source>
</evidence>
<proteinExistence type="predicted"/>
<dbReference type="NCBIfam" id="TIGR00756">
    <property type="entry name" value="PPR"/>
    <property type="match status" value="3"/>
</dbReference>
<gene>
    <name evidence="3" type="ORF">H6P81_015829</name>
</gene>
<dbReference type="InterPro" id="IPR011990">
    <property type="entry name" value="TPR-like_helical_dom_sf"/>
</dbReference>
<dbReference type="EMBL" id="JAINDJ010000006">
    <property type="protein sequence ID" value="KAG9444489.1"/>
    <property type="molecule type" value="Genomic_DNA"/>
</dbReference>
<dbReference type="Pfam" id="PF13041">
    <property type="entry name" value="PPR_2"/>
    <property type="match status" value="1"/>
</dbReference>
<dbReference type="PROSITE" id="PS51375">
    <property type="entry name" value="PPR"/>
    <property type="match status" value="2"/>
</dbReference>
<accession>A0AAV7E8E2</accession>
<evidence type="ECO:0000313" key="3">
    <source>
        <dbReference type="EMBL" id="KAG9444489.1"/>
    </source>
</evidence>
<reference evidence="3 4" key="1">
    <citation type="submission" date="2021-07" db="EMBL/GenBank/DDBJ databases">
        <title>The Aristolochia fimbriata genome: insights into angiosperm evolution, floral development and chemical biosynthesis.</title>
        <authorList>
            <person name="Jiao Y."/>
        </authorList>
    </citation>
    <scope>NUCLEOTIDE SEQUENCE [LARGE SCALE GENOMIC DNA]</scope>
    <source>
        <strain evidence="3">IBCAS-2021</strain>
        <tissue evidence="3">Leaf</tissue>
    </source>
</reference>
<name>A0AAV7E8E2_ARIFI</name>
<dbReference type="Pfam" id="PF01535">
    <property type="entry name" value="PPR"/>
    <property type="match status" value="2"/>
</dbReference>
<organism evidence="3 4">
    <name type="scientific">Aristolochia fimbriata</name>
    <name type="common">White veined hardy Dutchman's pipe vine</name>
    <dbReference type="NCBI Taxonomy" id="158543"/>
    <lineage>
        <taxon>Eukaryota</taxon>
        <taxon>Viridiplantae</taxon>
        <taxon>Streptophyta</taxon>
        <taxon>Embryophyta</taxon>
        <taxon>Tracheophyta</taxon>
        <taxon>Spermatophyta</taxon>
        <taxon>Magnoliopsida</taxon>
        <taxon>Magnoliidae</taxon>
        <taxon>Piperales</taxon>
        <taxon>Aristolochiaceae</taxon>
        <taxon>Aristolochia</taxon>
    </lineage>
</organism>
<evidence type="ECO:0000256" key="2">
    <source>
        <dbReference type="PROSITE-ProRule" id="PRU00708"/>
    </source>
</evidence>
<dbReference type="AlphaFoldDB" id="A0AAV7E8E2"/>